<evidence type="ECO:0000256" key="2">
    <source>
        <dbReference type="ARBA" id="ARBA00022729"/>
    </source>
</evidence>
<name>A0ABU5P523_9PSED</name>
<accession>A0ABU5P523</accession>
<dbReference type="PANTHER" id="PTHR35936">
    <property type="entry name" value="MEMBRANE-BOUND LYTIC MUREIN TRANSGLYCOSYLASE F"/>
    <property type="match status" value="1"/>
</dbReference>
<dbReference type="PANTHER" id="PTHR35936:SF35">
    <property type="entry name" value="L-CYSTINE-BINDING PROTEIN TCYJ"/>
    <property type="match status" value="1"/>
</dbReference>
<organism evidence="5 6">
    <name type="scientific">Pseudomonas spirodelae</name>
    <dbReference type="NCBI Taxonomy" id="3101751"/>
    <lineage>
        <taxon>Bacteria</taxon>
        <taxon>Pseudomonadati</taxon>
        <taxon>Pseudomonadota</taxon>
        <taxon>Gammaproteobacteria</taxon>
        <taxon>Pseudomonadales</taxon>
        <taxon>Pseudomonadaceae</taxon>
        <taxon>Pseudomonas</taxon>
    </lineage>
</organism>
<feature type="chain" id="PRO_5046197237" evidence="3">
    <location>
        <begin position="22"/>
        <end position="270"/>
    </location>
</feature>
<evidence type="ECO:0000259" key="4">
    <source>
        <dbReference type="Pfam" id="PF00497"/>
    </source>
</evidence>
<evidence type="ECO:0000313" key="6">
    <source>
        <dbReference type="Proteomes" id="UP001292571"/>
    </source>
</evidence>
<comment type="caution">
    <text evidence="5">The sequence shown here is derived from an EMBL/GenBank/DDBJ whole genome shotgun (WGS) entry which is preliminary data.</text>
</comment>
<protein>
    <submittedName>
        <fullName evidence="5">Transporter substrate-binding domain-containing protein</fullName>
    </submittedName>
</protein>
<dbReference type="InterPro" id="IPR001638">
    <property type="entry name" value="Solute-binding_3/MltF_N"/>
</dbReference>
<sequence>MRARRLAYLLLGLMYCHPVMSEELRLVTGDDYAPFTGRALPAGGLLTQVVHAALEQGGVDSTLEWRPWNRGYLKTLRGEYDATFPYVKTPERALEYLYSAPLLVVEPYLFSRADDPIAQADAQTMQGRRVCSPLGWQLPSMIQALVDQGALSRHSPIGLKECVRLVLIGRDDFFVADRRLGDVALQLTGATPTQIRRSPRMISSSALYLIVPRTHPRGLEIIERFNAGLASLIASGGYQRLLEGYMQARPRVTANEPVILPQQVSRPPLQ</sequence>
<feature type="signal peptide" evidence="3">
    <location>
        <begin position="1"/>
        <end position="21"/>
    </location>
</feature>
<proteinExistence type="inferred from homology"/>
<dbReference type="Proteomes" id="UP001292571">
    <property type="component" value="Unassembled WGS sequence"/>
</dbReference>
<gene>
    <name evidence="5" type="ORF">SOP97_02960</name>
</gene>
<evidence type="ECO:0000313" key="5">
    <source>
        <dbReference type="EMBL" id="MEA1604777.1"/>
    </source>
</evidence>
<keyword evidence="2 3" id="KW-0732">Signal</keyword>
<dbReference type="Pfam" id="PF00497">
    <property type="entry name" value="SBP_bac_3"/>
    <property type="match status" value="1"/>
</dbReference>
<dbReference type="Gene3D" id="3.40.190.10">
    <property type="entry name" value="Periplasmic binding protein-like II"/>
    <property type="match status" value="2"/>
</dbReference>
<keyword evidence="6" id="KW-1185">Reference proteome</keyword>
<dbReference type="RefSeq" id="WP_274087352.1">
    <property type="nucleotide sequence ID" value="NZ_JAYEET010000008.1"/>
</dbReference>
<reference evidence="5 6" key="1">
    <citation type="submission" date="2023-12" db="EMBL/GenBank/DDBJ databases">
        <title>Pseudomonas sp. T5W1.</title>
        <authorList>
            <person name="Maltman C."/>
        </authorList>
    </citation>
    <scope>NUCLEOTIDE SEQUENCE [LARGE SCALE GENOMIC DNA]</scope>
    <source>
        <strain evidence="5 6">T5W1</strain>
    </source>
</reference>
<evidence type="ECO:0000256" key="1">
    <source>
        <dbReference type="ARBA" id="ARBA00010333"/>
    </source>
</evidence>
<feature type="domain" description="Solute-binding protein family 3/N-terminal" evidence="4">
    <location>
        <begin position="24"/>
        <end position="247"/>
    </location>
</feature>
<dbReference type="EMBL" id="JAYEET010000008">
    <property type="protein sequence ID" value="MEA1604777.1"/>
    <property type="molecule type" value="Genomic_DNA"/>
</dbReference>
<evidence type="ECO:0000256" key="3">
    <source>
        <dbReference type="SAM" id="SignalP"/>
    </source>
</evidence>
<dbReference type="SUPFAM" id="SSF53850">
    <property type="entry name" value="Periplasmic binding protein-like II"/>
    <property type="match status" value="1"/>
</dbReference>
<comment type="similarity">
    <text evidence="1">Belongs to the bacterial solute-binding protein 3 family.</text>
</comment>